<keyword evidence="2" id="KW-1185">Reference proteome</keyword>
<feature type="non-terminal residue" evidence="1">
    <location>
        <position position="1"/>
    </location>
</feature>
<name>A0A8K0R355_9PLEO</name>
<proteinExistence type="predicted"/>
<dbReference type="OrthoDB" id="5425274at2759"/>
<gene>
    <name evidence="1" type="ORF">FB567DRAFT_445985</name>
</gene>
<accession>A0A8K0R355</accession>
<evidence type="ECO:0000313" key="2">
    <source>
        <dbReference type="Proteomes" id="UP000813461"/>
    </source>
</evidence>
<dbReference type="EMBL" id="JAGMVJ010000012">
    <property type="protein sequence ID" value="KAH7084595.1"/>
    <property type="molecule type" value="Genomic_DNA"/>
</dbReference>
<organism evidence="1 2">
    <name type="scientific">Paraphoma chrysanthemicola</name>
    <dbReference type="NCBI Taxonomy" id="798071"/>
    <lineage>
        <taxon>Eukaryota</taxon>
        <taxon>Fungi</taxon>
        <taxon>Dikarya</taxon>
        <taxon>Ascomycota</taxon>
        <taxon>Pezizomycotina</taxon>
        <taxon>Dothideomycetes</taxon>
        <taxon>Pleosporomycetidae</taxon>
        <taxon>Pleosporales</taxon>
        <taxon>Pleosporineae</taxon>
        <taxon>Phaeosphaeriaceae</taxon>
        <taxon>Paraphoma</taxon>
    </lineage>
</organism>
<sequence>IATRFIILLDFNNSATPMNCMLCLRVLVRAESRRHNTDSSFSLDNLRLIVKSLYKIVRLQLLKDILLLDLDT</sequence>
<dbReference type="AlphaFoldDB" id="A0A8K0R355"/>
<dbReference type="Proteomes" id="UP000813461">
    <property type="component" value="Unassembled WGS sequence"/>
</dbReference>
<protein>
    <submittedName>
        <fullName evidence="1">Uncharacterized protein</fullName>
    </submittedName>
</protein>
<comment type="caution">
    <text evidence="1">The sequence shown here is derived from an EMBL/GenBank/DDBJ whole genome shotgun (WGS) entry which is preliminary data.</text>
</comment>
<reference evidence="1" key="1">
    <citation type="journal article" date="2021" name="Nat. Commun.">
        <title>Genetic determinants of endophytism in the Arabidopsis root mycobiome.</title>
        <authorList>
            <person name="Mesny F."/>
            <person name="Miyauchi S."/>
            <person name="Thiergart T."/>
            <person name="Pickel B."/>
            <person name="Atanasova L."/>
            <person name="Karlsson M."/>
            <person name="Huettel B."/>
            <person name="Barry K.W."/>
            <person name="Haridas S."/>
            <person name="Chen C."/>
            <person name="Bauer D."/>
            <person name="Andreopoulos W."/>
            <person name="Pangilinan J."/>
            <person name="LaButti K."/>
            <person name="Riley R."/>
            <person name="Lipzen A."/>
            <person name="Clum A."/>
            <person name="Drula E."/>
            <person name="Henrissat B."/>
            <person name="Kohler A."/>
            <person name="Grigoriev I.V."/>
            <person name="Martin F.M."/>
            <person name="Hacquard S."/>
        </authorList>
    </citation>
    <scope>NUCLEOTIDE SEQUENCE</scope>
    <source>
        <strain evidence="1">MPI-SDFR-AT-0120</strain>
    </source>
</reference>
<evidence type="ECO:0000313" key="1">
    <source>
        <dbReference type="EMBL" id="KAH7084595.1"/>
    </source>
</evidence>